<dbReference type="Proteomes" id="UP000596742">
    <property type="component" value="Unassembled WGS sequence"/>
</dbReference>
<evidence type="ECO:0000313" key="2">
    <source>
        <dbReference type="Proteomes" id="UP000596742"/>
    </source>
</evidence>
<dbReference type="AlphaFoldDB" id="A0A8B6F3B9"/>
<reference evidence="1" key="1">
    <citation type="submission" date="2018-11" db="EMBL/GenBank/DDBJ databases">
        <authorList>
            <person name="Alioto T."/>
            <person name="Alioto T."/>
        </authorList>
    </citation>
    <scope>NUCLEOTIDE SEQUENCE</scope>
</reference>
<dbReference type="OrthoDB" id="10402613at2759"/>
<protein>
    <submittedName>
        <fullName evidence="1">Uncharacterized protein</fullName>
    </submittedName>
</protein>
<evidence type="ECO:0000313" key="1">
    <source>
        <dbReference type="EMBL" id="VDI42304.1"/>
    </source>
</evidence>
<proteinExistence type="predicted"/>
<sequence>MPTELSSDGSKSLEALRKRFLTNKSEASPPKKSCVKPDLKMKEIKEDIQVQLQIQILDKYETAVKRVFPTSEDILSGKISITVPIKSTGVYWMKKVNEYFQGNYKLQIMTICSSGYSVVDNPEDFKIANLKFEMKKFKKKAGDLQAYIKFVDKGK</sequence>
<name>A0A8B6F3B9_MYTGA</name>
<gene>
    <name evidence="1" type="ORF">MGAL_10B002006</name>
</gene>
<dbReference type="EMBL" id="UYJE01005997">
    <property type="protein sequence ID" value="VDI42304.1"/>
    <property type="molecule type" value="Genomic_DNA"/>
</dbReference>
<comment type="caution">
    <text evidence="1">The sequence shown here is derived from an EMBL/GenBank/DDBJ whole genome shotgun (WGS) entry which is preliminary data.</text>
</comment>
<keyword evidence="2" id="KW-1185">Reference proteome</keyword>
<accession>A0A8B6F3B9</accession>
<organism evidence="1 2">
    <name type="scientific">Mytilus galloprovincialis</name>
    <name type="common">Mediterranean mussel</name>
    <dbReference type="NCBI Taxonomy" id="29158"/>
    <lineage>
        <taxon>Eukaryota</taxon>
        <taxon>Metazoa</taxon>
        <taxon>Spiralia</taxon>
        <taxon>Lophotrochozoa</taxon>
        <taxon>Mollusca</taxon>
        <taxon>Bivalvia</taxon>
        <taxon>Autobranchia</taxon>
        <taxon>Pteriomorphia</taxon>
        <taxon>Mytilida</taxon>
        <taxon>Mytiloidea</taxon>
        <taxon>Mytilidae</taxon>
        <taxon>Mytilinae</taxon>
        <taxon>Mytilus</taxon>
    </lineage>
</organism>